<dbReference type="InterPro" id="IPR036890">
    <property type="entry name" value="HATPase_C_sf"/>
</dbReference>
<feature type="region of interest" description="Disordered" evidence="9">
    <location>
        <begin position="374"/>
        <end position="395"/>
    </location>
</feature>
<dbReference type="GO" id="GO:0016020">
    <property type="term" value="C:membrane"/>
    <property type="evidence" value="ECO:0007669"/>
    <property type="project" value="InterPro"/>
</dbReference>
<keyword evidence="14" id="KW-1185">Reference proteome</keyword>
<organism evidence="13 14">
    <name type="scientific">Nonomuraea aridisoli</name>
    <dbReference type="NCBI Taxonomy" id="2070368"/>
    <lineage>
        <taxon>Bacteria</taxon>
        <taxon>Bacillati</taxon>
        <taxon>Actinomycetota</taxon>
        <taxon>Actinomycetes</taxon>
        <taxon>Streptosporangiales</taxon>
        <taxon>Streptosporangiaceae</taxon>
        <taxon>Nonomuraea</taxon>
    </lineage>
</organism>
<feature type="region of interest" description="Disordered" evidence="9">
    <location>
        <begin position="256"/>
        <end position="300"/>
    </location>
</feature>
<evidence type="ECO:0000256" key="6">
    <source>
        <dbReference type="ARBA" id="ARBA00022777"/>
    </source>
</evidence>
<evidence type="ECO:0000256" key="3">
    <source>
        <dbReference type="ARBA" id="ARBA00022553"/>
    </source>
</evidence>
<keyword evidence="10" id="KW-0472">Membrane</keyword>
<comment type="catalytic activity">
    <reaction evidence="1">
        <text>ATP + protein L-histidine = ADP + protein N-phospho-L-histidine.</text>
        <dbReference type="EC" id="2.7.13.3"/>
    </reaction>
</comment>
<keyword evidence="10" id="KW-0812">Transmembrane</keyword>
<dbReference type="Gene3D" id="3.30.565.10">
    <property type="entry name" value="Histidine kinase-like ATPase, C-terminal domain"/>
    <property type="match status" value="1"/>
</dbReference>
<accession>A0A2W2EPD2</accession>
<sequence length="395" mass="40155">MAAGLPRPAVNAAVAVAVIGVFWLPSIVQAGDGWRAVAGLLLAAVTAAAMMLSGRRSAYAAAAGTAAAATATVAATLLGVCEDPMLAAAWCLYALALTRASRVRGFLLAVTGAVAALAAVTGVPEDGAGGAGQRVVIAVAALSAAWLLGVSTGRQIASAQEAERARSAERAARVQLAVARDVHDVVGHALGVIGAEAGVARSLPDAREPELRDALTDIEHHARSALEEIQALVRSLRRPPNATHAALGRAPDLVCRVGLAPGPEPGRSTGRGPDRDPGRGTGLRPERDLGPEPWSTGSLPRLAELPSLLDTARAAGVRVDARIDVPERLDAAVAAVAYRIVQEAVSNVVRHAPGAGCAVEVRRDGGELVVRVRDDGPGGGGEPGFGLRGMRERAG</sequence>
<evidence type="ECO:0000259" key="11">
    <source>
        <dbReference type="Pfam" id="PF02518"/>
    </source>
</evidence>
<comment type="caution">
    <text evidence="13">The sequence shown here is derived from an EMBL/GenBank/DDBJ whole genome shotgun (WGS) entry which is preliminary data.</text>
</comment>
<feature type="transmembrane region" description="Helical" evidence="10">
    <location>
        <begin position="9"/>
        <end position="28"/>
    </location>
</feature>
<evidence type="ECO:0000256" key="4">
    <source>
        <dbReference type="ARBA" id="ARBA00022679"/>
    </source>
</evidence>
<feature type="non-terminal residue" evidence="13">
    <location>
        <position position="395"/>
    </location>
</feature>
<evidence type="ECO:0000256" key="5">
    <source>
        <dbReference type="ARBA" id="ARBA00022741"/>
    </source>
</evidence>
<dbReference type="GO" id="GO:0000155">
    <property type="term" value="F:phosphorelay sensor kinase activity"/>
    <property type="evidence" value="ECO:0007669"/>
    <property type="project" value="InterPro"/>
</dbReference>
<dbReference type="AlphaFoldDB" id="A0A2W2EPD2"/>
<evidence type="ECO:0000256" key="8">
    <source>
        <dbReference type="ARBA" id="ARBA00023012"/>
    </source>
</evidence>
<feature type="compositionally biased region" description="Gly residues" evidence="9">
    <location>
        <begin position="377"/>
        <end position="387"/>
    </location>
</feature>
<dbReference type="EC" id="2.7.13.3" evidence="2"/>
<evidence type="ECO:0000256" key="9">
    <source>
        <dbReference type="SAM" id="MobiDB-lite"/>
    </source>
</evidence>
<evidence type="ECO:0000256" key="7">
    <source>
        <dbReference type="ARBA" id="ARBA00022840"/>
    </source>
</evidence>
<evidence type="ECO:0000313" key="13">
    <source>
        <dbReference type="EMBL" id="PZG11107.1"/>
    </source>
</evidence>
<keyword evidence="6" id="KW-0418">Kinase</keyword>
<feature type="transmembrane region" description="Helical" evidence="10">
    <location>
        <begin position="59"/>
        <end position="78"/>
    </location>
</feature>
<dbReference type="GO" id="GO:0046983">
    <property type="term" value="F:protein dimerization activity"/>
    <property type="evidence" value="ECO:0007669"/>
    <property type="project" value="InterPro"/>
</dbReference>
<dbReference type="PANTHER" id="PTHR24421">
    <property type="entry name" value="NITRATE/NITRITE SENSOR PROTEIN NARX-RELATED"/>
    <property type="match status" value="1"/>
</dbReference>
<gene>
    <name evidence="13" type="ORF">C1J01_35405</name>
</gene>
<reference evidence="13 14" key="1">
    <citation type="submission" date="2018-01" db="EMBL/GenBank/DDBJ databases">
        <title>Draft genome sequence of Nonomuraea sp. KC333.</title>
        <authorList>
            <person name="Sahin N."/>
            <person name="Saygin H."/>
            <person name="Ay H."/>
        </authorList>
    </citation>
    <scope>NUCLEOTIDE SEQUENCE [LARGE SCALE GENOMIC DNA]</scope>
    <source>
        <strain evidence="13 14">KC333</strain>
    </source>
</reference>
<evidence type="ECO:0000256" key="1">
    <source>
        <dbReference type="ARBA" id="ARBA00000085"/>
    </source>
</evidence>
<feature type="transmembrane region" description="Helical" evidence="10">
    <location>
        <begin position="34"/>
        <end position="52"/>
    </location>
</feature>
<keyword evidence="4" id="KW-0808">Transferase</keyword>
<dbReference type="Gene3D" id="1.20.5.1930">
    <property type="match status" value="1"/>
</dbReference>
<dbReference type="Pfam" id="PF02518">
    <property type="entry name" value="HATPase_c"/>
    <property type="match status" value="1"/>
</dbReference>
<dbReference type="PANTHER" id="PTHR24421:SF10">
    <property type="entry name" value="NITRATE_NITRITE SENSOR PROTEIN NARQ"/>
    <property type="match status" value="1"/>
</dbReference>
<feature type="domain" description="Signal transduction histidine kinase subgroup 3 dimerisation and phosphoacceptor" evidence="12">
    <location>
        <begin position="178"/>
        <end position="240"/>
    </location>
</feature>
<dbReference type="Proteomes" id="UP000249304">
    <property type="component" value="Unassembled WGS sequence"/>
</dbReference>
<keyword evidence="5" id="KW-0547">Nucleotide-binding</keyword>
<evidence type="ECO:0000256" key="10">
    <source>
        <dbReference type="SAM" id="Phobius"/>
    </source>
</evidence>
<keyword evidence="8" id="KW-0902">Two-component regulatory system</keyword>
<proteinExistence type="predicted"/>
<dbReference type="EMBL" id="POUD01000216">
    <property type="protein sequence ID" value="PZG11107.1"/>
    <property type="molecule type" value="Genomic_DNA"/>
</dbReference>
<protein>
    <recommendedName>
        <fullName evidence="2">histidine kinase</fullName>
        <ecNumber evidence="2">2.7.13.3</ecNumber>
    </recommendedName>
</protein>
<evidence type="ECO:0000259" key="12">
    <source>
        <dbReference type="Pfam" id="PF07730"/>
    </source>
</evidence>
<dbReference type="CDD" id="cd16917">
    <property type="entry name" value="HATPase_UhpB-NarQ-NarX-like"/>
    <property type="match status" value="1"/>
</dbReference>
<feature type="transmembrane region" description="Helical" evidence="10">
    <location>
        <begin position="135"/>
        <end position="157"/>
    </location>
</feature>
<keyword evidence="3" id="KW-0597">Phosphoprotein</keyword>
<name>A0A2W2EPD2_9ACTN</name>
<feature type="compositionally biased region" description="Basic and acidic residues" evidence="9">
    <location>
        <begin position="272"/>
        <end position="290"/>
    </location>
</feature>
<evidence type="ECO:0000256" key="2">
    <source>
        <dbReference type="ARBA" id="ARBA00012438"/>
    </source>
</evidence>
<dbReference type="GO" id="GO:0005524">
    <property type="term" value="F:ATP binding"/>
    <property type="evidence" value="ECO:0007669"/>
    <property type="project" value="UniProtKB-KW"/>
</dbReference>
<feature type="transmembrane region" description="Helical" evidence="10">
    <location>
        <begin position="105"/>
        <end position="123"/>
    </location>
</feature>
<dbReference type="InterPro" id="IPR011712">
    <property type="entry name" value="Sig_transdc_His_kin_sub3_dim/P"/>
</dbReference>
<dbReference type="InterPro" id="IPR003594">
    <property type="entry name" value="HATPase_dom"/>
</dbReference>
<dbReference type="Pfam" id="PF07730">
    <property type="entry name" value="HisKA_3"/>
    <property type="match status" value="1"/>
</dbReference>
<dbReference type="SUPFAM" id="SSF55874">
    <property type="entry name" value="ATPase domain of HSP90 chaperone/DNA topoisomerase II/histidine kinase"/>
    <property type="match status" value="1"/>
</dbReference>
<keyword evidence="10" id="KW-1133">Transmembrane helix</keyword>
<keyword evidence="7" id="KW-0067">ATP-binding</keyword>
<feature type="domain" description="Histidine kinase/HSP90-like ATPase" evidence="11">
    <location>
        <begin position="337"/>
        <end position="378"/>
    </location>
</feature>
<evidence type="ECO:0000313" key="14">
    <source>
        <dbReference type="Proteomes" id="UP000249304"/>
    </source>
</evidence>
<dbReference type="InterPro" id="IPR050482">
    <property type="entry name" value="Sensor_HK_TwoCompSys"/>
</dbReference>